<feature type="transmembrane region" description="Helical" evidence="1">
    <location>
        <begin position="351"/>
        <end position="377"/>
    </location>
</feature>
<evidence type="ECO:0000313" key="2">
    <source>
        <dbReference type="EMBL" id="MBK0395985.1"/>
    </source>
</evidence>
<evidence type="ECO:0000313" key="3">
    <source>
        <dbReference type="Proteomes" id="UP000614058"/>
    </source>
</evidence>
<evidence type="ECO:0000256" key="1">
    <source>
        <dbReference type="SAM" id="Phobius"/>
    </source>
</evidence>
<dbReference type="Proteomes" id="UP000614058">
    <property type="component" value="Unassembled WGS sequence"/>
</dbReference>
<protein>
    <submittedName>
        <fullName evidence="2">Glycosyltransferase family 39 protein</fullName>
    </submittedName>
</protein>
<proteinExistence type="predicted"/>
<feature type="transmembrane region" description="Helical" evidence="1">
    <location>
        <begin position="427"/>
        <end position="449"/>
    </location>
</feature>
<dbReference type="EMBL" id="JAEHNZ010000002">
    <property type="protein sequence ID" value="MBK0395985.1"/>
    <property type="molecule type" value="Genomic_DNA"/>
</dbReference>
<feature type="transmembrane region" description="Helical" evidence="1">
    <location>
        <begin position="303"/>
        <end position="320"/>
    </location>
</feature>
<feature type="transmembrane region" description="Helical" evidence="1">
    <location>
        <begin position="169"/>
        <end position="202"/>
    </location>
</feature>
<keyword evidence="1" id="KW-0812">Transmembrane</keyword>
<accession>A0ABS1BRT8</accession>
<feature type="transmembrane region" description="Helical" evidence="1">
    <location>
        <begin position="214"/>
        <end position="235"/>
    </location>
</feature>
<keyword evidence="1" id="KW-1133">Transmembrane helix</keyword>
<feature type="transmembrane region" description="Helical" evidence="1">
    <location>
        <begin position="397"/>
        <end position="415"/>
    </location>
</feature>
<organism evidence="2 3">
    <name type="scientific">Kingella bonacorsii</name>
    <dbReference type="NCBI Taxonomy" id="2796361"/>
    <lineage>
        <taxon>Bacteria</taxon>
        <taxon>Pseudomonadati</taxon>
        <taxon>Pseudomonadota</taxon>
        <taxon>Betaproteobacteria</taxon>
        <taxon>Neisseriales</taxon>
        <taxon>Neisseriaceae</taxon>
        <taxon>Kingella</taxon>
    </lineage>
</organism>
<keyword evidence="3" id="KW-1185">Reference proteome</keyword>
<feature type="transmembrane region" description="Helical" evidence="1">
    <location>
        <begin position="102"/>
        <end position="120"/>
    </location>
</feature>
<name>A0ABS1BRT8_9NEIS</name>
<dbReference type="RefSeq" id="WP_200522131.1">
    <property type="nucleotide sequence ID" value="NZ_JAEHNZ010000002.1"/>
</dbReference>
<gene>
    <name evidence="2" type="ORF">JDW22_05145</name>
</gene>
<feature type="transmembrane region" description="Helical" evidence="1">
    <location>
        <begin position="271"/>
        <end position="291"/>
    </location>
</feature>
<reference evidence="2 3" key="1">
    <citation type="journal article" date="2021" name="Pathogens">
        <title>Isolation and Characterization of Kingella bonacorsii sp. nov., A Novel Kingella Species Detected in a Stable Periodontitis Subject.</title>
        <authorList>
            <person name="Antezack A."/>
            <person name="Boxberger M."/>
            <person name="Rolland C."/>
            <person name="Monnet-Corti V."/>
            <person name="La Scola B."/>
        </authorList>
    </citation>
    <scope>NUCLEOTIDE SEQUENCE [LARGE SCALE GENOMIC DNA]</scope>
    <source>
        <strain evidence="2 3">Marseille-Q4569</strain>
    </source>
</reference>
<keyword evidence="1" id="KW-0472">Membrane</keyword>
<comment type="caution">
    <text evidence="2">The sequence shown here is derived from an EMBL/GenBank/DDBJ whole genome shotgun (WGS) entry which is preliminary data.</text>
</comment>
<sequence>MLTYTPTPKRPVQPTREYPWLLLLLAFAWLWPGVFSHDLWKPGEPELYTTISETPFGAWLPMLFGEPNFQAAPLYVQTAQLFQRLLTPWAADAYSAARFASVFYTSLGLLGSGMAGYRFLGRHYGRSVVLILIGSAGLLPVAHFMDSQSLLFAGIGLAMWGYAVAHRQAILAALLIALASVFLMQSAGILIAATPLLTGWLLWLTSAQWRSNRILITLVCATLTALPLASIHPVALAVTHPAAFAQYVHQHLFGGYGGTQHFQAAFRLPYYLQHILWFAFPALPLAVWTASRRKTLPANAGSYASYTLALLTLLIAFNPQRNQDNLALILPPLALLGAAQLDNLRRGAVAFLNWFGAMTFGAAALFLWIGFIAMNYGIPAKLAERAAYFSPYYTRDIDPMPIIVALLFTPMWLIAITRKNIRGRQAVTNWAAGITLVWALLMTLFLPWIDAAKSHRPIVQQMQNSLSDDILVSLHSHTSCLYIPPHQTETRIAWQQYSTLPTTSSTRNCRYMLLQYNPQAQRRPEIHGKTLWTGRRPRSKHEQFVLIDTQP</sequence>
<feature type="transmembrane region" description="Helical" evidence="1">
    <location>
        <begin position="127"/>
        <end position="145"/>
    </location>
</feature>